<evidence type="ECO:0000256" key="4">
    <source>
        <dbReference type="ARBA" id="ARBA00022801"/>
    </source>
</evidence>
<dbReference type="InterPro" id="IPR050072">
    <property type="entry name" value="Peptidase_M20A"/>
</dbReference>
<dbReference type="EMBL" id="WIXE01000219">
    <property type="protein sequence ID" value="KAK5986789.1"/>
    <property type="molecule type" value="Genomic_DNA"/>
</dbReference>
<keyword evidence="5" id="KW-0862">Zinc</keyword>
<organism evidence="7 8">
    <name type="scientific">Trichostrongylus colubriformis</name>
    <name type="common">Black scour worm</name>
    <dbReference type="NCBI Taxonomy" id="6319"/>
    <lineage>
        <taxon>Eukaryota</taxon>
        <taxon>Metazoa</taxon>
        <taxon>Ecdysozoa</taxon>
        <taxon>Nematoda</taxon>
        <taxon>Chromadorea</taxon>
        <taxon>Rhabditida</taxon>
        <taxon>Rhabditina</taxon>
        <taxon>Rhabditomorpha</taxon>
        <taxon>Strongyloidea</taxon>
        <taxon>Trichostrongylidae</taxon>
        <taxon>Trichostrongylus</taxon>
    </lineage>
</organism>
<proteinExistence type="inferred from homology"/>
<dbReference type="InterPro" id="IPR002933">
    <property type="entry name" value="Peptidase_M20"/>
</dbReference>
<dbReference type="PANTHER" id="PTHR43808">
    <property type="entry name" value="ACETYLORNITHINE DEACETYLASE"/>
    <property type="match status" value="1"/>
</dbReference>
<evidence type="ECO:0000313" key="8">
    <source>
        <dbReference type="Proteomes" id="UP001331761"/>
    </source>
</evidence>
<dbReference type="GO" id="GO:0046872">
    <property type="term" value="F:metal ion binding"/>
    <property type="evidence" value="ECO:0007669"/>
    <property type="project" value="UniProtKB-KW"/>
</dbReference>
<dbReference type="PANTHER" id="PTHR43808:SF8">
    <property type="entry name" value="PEPTIDASE M20 DIMERISATION DOMAIN-CONTAINING PROTEIN"/>
    <property type="match status" value="1"/>
</dbReference>
<evidence type="ECO:0000256" key="1">
    <source>
        <dbReference type="ARBA" id="ARBA00001947"/>
    </source>
</evidence>
<dbReference type="Pfam" id="PF01546">
    <property type="entry name" value="Peptidase_M20"/>
    <property type="match status" value="1"/>
</dbReference>
<keyword evidence="3" id="KW-0479">Metal-binding</keyword>
<dbReference type="InterPro" id="IPR036264">
    <property type="entry name" value="Bact_exopeptidase_dim_dom"/>
</dbReference>
<evidence type="ECO:0000256" key="2">
    <source>
        <dbReference type="ARBA" id="ARBA00006247"/>
    </source>
</evidence>
<dbReference type="SUPFAM" id="SSF55031">
    <property type="entry name" value="Bacterial exopeptidase dimerisation domain"/>
    <property type="match status" value="1"/>
</dbReference>
<dbReference type="GO" id="GO:0016787">
    <property type="term" value="F:hydrolase activity"/>
    <property type="evidence" value="ECO:0007669"/>
    <property type="project" value="UniProtKB-KW"/>
</dbReference>
<evidence type="ECO:0000256" key="3">
    <source>
        <dbReference type="ARBA" id="ARBA00022723"/>
    </source>
</evidence>
<sequence>MDLDDVEKLLLTYMRIESTTGCEGPFGDLVAQSLEENGWVVEKQPVNHNSSRFNILATRKSLKEATPRIVFNTHLDTVPPYIPPKEDDLNIYGRGSNDAKGQLACMVSAAQALVKSHPDVADQLALLFVVGEEVDHVGMKKANDLLHLEPDYLVVGEPTELKFATIQKGALKARLRCQGVAGHSGYPSEGKSAIHMLVPILNDILNFNWPSDPEFGATTVNIGFIEGGQALNAWAENASAQVFLRVTTSAADAQQKLESVVAGRAMVEVMSYNDPVVLSKTPLDYPTEQVAFNTDLPYYNRLSQLKGKYLFGAGSIKNAHSQHEFMPKKELHCCKDALINLALNLCST</sequence>
<accession>A0AAN8IU32</accession>
<feature type="domain" description="Peptidase M20 dimerisation" evidence="6">
    <location>
        <begin position="167"/>
        <end position="260"/>
    </location>
</feature>
<evidence type="ECO:0000256" key="5">
    <source>
        <dbReference type="ARBA" id="ARBA00022833"/>
    </source>
</evidence>
<dbReference type="Pfam" id="PF07687">
    <property type="entry name" value="M20_dimer"/>
    <property type="match status" value="1"/>
</dbReference>
<dbReference type="Gene3D" id="3.30.70.360">
    <property type="match status" value="1"/>
</dbReference>
<protein>
    <submittedName>
        <fullName evidence="7">Acetylornithine deacetylase</fullName>
    </submittedName>
</protein>
<dbReference type="Gene3D" id="3.40.630.10">
    <property type="entry name" value="Zn peptidases"/>
    <property type="match status" value="1"/>
</dbReference>
<name>A0AAN8IU32_TRICO</name>
<evidence type="ECO:0000259" key="6">
    <source>
        <dbReference type="Pfam" id="PF07687"/>
    </source>
</evidence>
<comment type="caution">
    <text evidence="7">The sequence shown here is derived from an EMBL/GenBank/DDBJ whole genome shotgun (WGS) entry which is preliminary data.</text>
</comment>
<gene>
    <name evidence="7" type="ORF">GCK32_002640</name>
</gene>
<comment type="similarity">
    <text evidence="2">Belongs to the peptidase M20A family.</text>
</comment>
<dbReference type="SUPFAM" id="SSF53187">
    <property type="entry name" value="Zn-dependent exopeptidases"/>
    <property type="match status" value="1"/>
</dbReference>
<dbReference type="AlphaFoldDB" id="A0AAN8IU32"/>
<evidence type="ECO:0000313" key="7">
    <source>
        <dbReference type="EMBL" id="KAK5986789.1"/>
    </source>
</evidence>
<keyword evidence="4" id="KW-0378">Hydrolase</keyword>
<reference evidence="7 8" key="1">
    <citation type="submission" date="2019-10" db="EMBL/GenBank/DDBJ databases">
        <title>Assembly and Annotation for the nematode Trichostrongylus colubriformis.</title>
        <authorList>
            <person name="Martin J."/>
        </authorList>
    </citation>
    <scope>NUCLEOTIDE SEQUENCE [LARGE SCALE GENOMIC DNA]</scope>
    <source>
        <strain evidence="7">G859</strain>
        <tissue evidence="7">Whole worm</tissue>
    </source>
</reference>
<keyword evidence="8" id="KW-1185">Reference proteome</keyword>
<comment type="cofactor">
    <cofactor evidence="1">
        <name>Zn(2+)</name>
        <dbReference type="ChEBI" id="CHEBI:29105"/>
    </cofactor>
</comment>
<dbReference type="Proteomes" id="UP001331761">
    <property type="component" value="Unassembled WGS sequence"/>
</dbReference>
<dbReference type="InterPro" id="IPR011650">
    <property type="entry name" value="Peptidase_M20_dimer"/>
</dbReference>